<feature type="compositionally biased region" description="Polar residues" evidence="1">
    <location>
        <begin position="154"/>
        <end position="165"/>
    </location>
</feature>
<accession>A0A7R8WCW7</accession>
<organism evidence="2">
    <name type="scientific">Cyprideis torosa</name>
    <dbReference type="NCBI Taxonomy" id="163714"/>
    <lineage>
        <taxon>Eukaryota</taxon>
        <taxon>Metazoa</taxon>
        <taxon>Ecdysozoa</taxon>
        <taxon>Arthropoda</taxon>
        <taxon>Crustacea</taxon>
        <taxon>Oligostraca</taxon>
        <taxon>Ostracoda</taxon>
        <taxon>Podocopa</taxon>
        <taxon>Podocopida</taxon>
        <taxon>Cytherocopina</taxon>
        <taxon>Cytheroidea</taxon>
        <taxon>Cytherideidae</taxon>
        <taxon>Cyprideis</taxon>
    </lineage>
</organism>
<feature type="region of interest" description="Disordered" evidence="1">
    <location>
        <begin position="118"/>
        <end position="166"/>
    </location>
</feature>
<sequence length="327" mass="36343">MHSRADATGGTGLSLLALFTVISSYPLSHSQSRADLIARRLVSRRGRHTRATSAPQFSDDWSRRISPRGSGRQEVSDLFARQLFAIQRSINLSEPSRQYPENPSKYFDDFFRSSPLIPQVPVPSSSPTTSSSTTTSTPTSTTTSTTTTTTTTPDPHQQEIQMQLSRESRRIDATRVGSVQEVAEPLSPEQLREIFVADVKKRRRKFVPWRRYLPGIRRAFRPKVPARPLTTTSTSTTTTRPTTTTERPTTTVTPHPKAPDAATTSSTTLAPASTEPSEAEAPTSQGNEEILRYVVEGDDYHQYRLEERTKDGLIRGEYGLLNHKGQG</sequence>
<feature type="compositionally biased region" description="Low complexity" evidence="1">
    <location>
        <begin position="123"/>
        <end position="153"/>
    </location>
</feature>
<name>A0A7R8WCW7_9CRUS</name>
<protein>
    <submittedName>
        <fullName evidence="2">Uncharacterized protein</fullName>
    </submittedName>
</protein>
<feature type="region of interest" description="Disordered" evidence="1">
    <location>
        <begin position="45"/>
        <end position="73"/>
    </location>
</feature>
<feature type="region of interest" description="Disordered" evidence="1">
    <location>
        <begin position="223"/>
        <end position="290"/>
    </location>
</feature>
<gene>
    <name evidence="2" type="ORF">CTOB1V02_LOCUS4695</name>
</gene>
<dbReference type="EMBL" id="OB660931">
    <property type="protein sequence ID" value="CAD7226780.1"/>
    <property type="molecule type" value="Genomic_DNA"/>
</dbReference>
<evidence type="ECO:0000313" key="2">
    <source>
        <dbReference type="EMBL" id="CAD7226780.1"/>
    </source>
</evidence>
<evidence type="ECO:0000256" key="1">
    <source>
        <dbReference type="SAM" id="MobiDB-lite"/>
    </source>
</evidence>
<dbReference type="OrthoDB" id="6507260at2759"/>
<reference evidence="2" key="1">
    <citation type="submission" date="2020-11" db="EMBL/GenBank/DDBJ databases">
        <authorList>
            <person name="Tran Van P."/>
        </authorList>
    </citation>
    <scope>NUCLEOTIDE SEQUENCE</scope>
</reference>
<feature type="compositionally biased region" description="Low complexity" evidence="1">
    <location>
        <begin position="230"/>
        <end position="284"/>
    </location>
</feature>
<proteinExistence type="predicted"/>
<dbReference type="AlphaFoldDB" id="A0A7R8WCW7"/>